<protein>
    <submittedName>
        <fullName evidence="2">Uncharacterized protein</fullName>
    </submittedName>
</protein>
<reference evidence="2 3" key="1">
    <citation type="submission" date="2024-09" db="EMBL/GenBank/DDBJ databases">
        <authorList>
            <person name="Sun Q."/>
            <person name="Mori K."/>
        </authorList>
    </citation>
    <scope>NUCLEOTIDE SEQUENCE [LARGE SCALE GENOMIC DNA]</scope>
    <source>
        <strain evidence="2 3">JCM 12520</strain>
    </source>
</reference>
<dbReference type="RefSeq" id="WP_344915131.1">
    <property type="nucleotide sequence ID" value="NZ_BAAAYO010000014.1"/>
</dbReference>
<keyword evidence="1" id="KW-1133">Transmembrane helix</keyword>
<evidence type="ECO:0000256" key="1">
    <source>
        <dbReference type="SAM" id="Phobius"/>
    </source>
</evidence>
<keyword evidence="1" id="KW-0812">Transmembrane</keyword>
<name>A0ABV5W0A6_9BACL</name>
<sequence length="75" mass="8459">MWPVVGILVLAILVCAFEVPGLLRKRFYKDLVVFSCLLFAGVALCIAYSQDVKIPNPVDGINYLFMPLSKWLEKL</sequence>
<gene>
    <name evidence="2" type="ORF">ACFFNY_20015</name>
</gene>
<feature type="transmembrane region" description="Helical" evidence="1">
    <location>
        <begin position="32"/>
        <end position="49"/>
    </location>
</feature>
<keyword evidence="1" id="KW-0472">Membrane</keyword>
<dbReference type="EMBL" id="JBHMAG010000013">
    <property type="protein sequence ID" value="MFB9753862.1"/>
    <property type="molecule type" value="Genomic_DNA"/>
</dbReference>
<accession>A0ABV5W0A6</accession>
<proteinExistence type="predicted"/>
<organism evidence="2 3">
    <name type="scientific">Paenibacillus hodogayensis</name>
    <dbReference type="NCBI Taxonomy" id="279208"/>
    <lineage>
        <taxon>Bacteria</taxon>
        <taxon>Bacillati</taxon>
        <taxon>Bacillota</taxon>
        <taxon>Bacilli</taxon>
        <taxon>Bacillales</taxon>
        <taxon>Paenibacillaceae</taxon>
        <taxon>Paenibacillus</taxon>
    </lineage>
</organism>
<evidence type="ECO:0000313" key="3">
    <source>
        <dbReference type="Proteomes" id="UP001589619"/>
    </source>
</evidence>
<comment type="caution">
    <text evidence="2">The sequence shown here is derived from an EMBL/GenBank/DDBJ whole genome shotgun (WGS) entry which is preliminary data.</text>
</comment>
<dbReference type="Proteomes" id="UP001589619">
    <property type="component" value="Unassembled WGS sequence"/>
</dbReference>
<keyword evidence="3" id="KW-1185">Reference proteome</keyword>
<evidence type="ECO:0000313" key="2">
    <source>
        <dbReference type="EMBL" id="MFB9753862.1"/>
    </source>
</evidence>